<gene>
    <name evidence="3" type="ORF">EVAR_8914_1</name>
</gene>
<dbReference type="AlphaFoldDB" id="A0A4C1U127"/>
<dbReference type="InterPro" id="IPR006578">
    <property type="entry name" value="MADF-dom"/>
</dbReference>
<feature type="domain" description="MADF" evidence="2">
    <location>
        <begin position="68"/>
        <end position="130"/>
    </location>
</feature>
<feature type="region of interest" description="Disordered" evidence="1">
    <location>
        <begin position="148"/>
        <end position="207"/>
    </location>
</feature>
<evidence type="ECO:0000313" key="4">
    <source>
        <dbReference type="Proteomes" id="UP000299102"/>
    </source>
</evidence>
<dbReference type="EMBL" id="BGZK01000111">
    <property type="protein sequence ID" value="GBP19754.1"/>
    <property type="molecule type" value="Genomic_DNA"/>
</dbReference>
<feature type="compositionally biased region" description="Polar residues" evidence="1">
    <location>
        <begin position="159"/>
        <end position="179"/>
    </location>
</feature>
<dbReference type="OrthoDB" id="8121269at2759"/>
<keyword evidence="4" id="KW-1185">Reference proteome</keyword>
<evidence type="ECO:0000259" key="2">
    <source>
        <dbReference type="Pfam" id="PF10545"/>
    </source>
</evidence>
<dbReference type="Pfam" id="PF10545">
    <property type="entry name" value="MADF_DNA_bdg"/>
    <property type="match status" value="1"/>
</dbReference>
<dbReference type="Proteomes" id="UP000299102">
    <property type="component" value="Unassembled WGS sequence"/>
</dbReference>
<comment type="caution">
    <text evidence="3">The sequence shown here is derived from an EMBL/GenBank/DDBJ whole genome shotgun (WGS) entry which is preliminary data.</text>
</comment>
<evidence type="ECO:0000256" key="1">
    <source>
        <dbReference type="SAM" id="MobiDB-lite"/>
    </source>
</evidence>
<proteinExistence type="predicted"/>
<name>A0A4C1U127_EUMVA</name>
<sequence length="207" mass="23315">MMVHRSGPPYRGRSGVGWLVVRTMVAEWPRYRFFRPHIKGSGPAMAVPIYTSAITQFALKCGGEQTCRVSDAWNRISNNMGIPVDDLKKKKETLMTAFRTNLKKKKESMRSGAGFDDIYTPSWPFFDVMESFLKDVYECKSIINTDGGASTSLDDEDSSMSQNGNLENENPNATVNSEINIPVVRRRSRNPPELQEASNEMKGPFHL</sequence>
<evidence type="ECO:0000313" key="3">
    <source>
        <dbReference type="EMBL" id="GBP19754.1"/>
    </source>
</evidence>
<protein>
    <recommendedName>
        <fullName evidence="2">MADF domain-containing protein</fullName>
    </recommendedName>
</protein>
<accession>A0A4C1U127</accession>
<organism evidence="3 4">
    <name type="scientific">Eumeta variegata</name>
    <name type="common">Bagworm moth</name>
    <name type="synonym">Eumeta japonica</name>
    <dbReference type="NCBI Taxonomy" id="151549"/>
    <lineage>
        <taxon>Eukaryota</taxon>
        <taxon>Metazoa</taxon>
        <taxon>Ecdysozoa</taxon>
        <taxon>Arthropoda</taxon>
        <taxon>Hexapoda</taxon>
        <taxon>Insecta</taxon>
        <taxon>Pterygota</taxon>
        <taxon>Neoptera</taxon>
        <taxon>Endopterygota</taxon>
        <taxon>Lepidoptera</taxon>
        <taxon>Glossata</taxon>
        <taxon>Ditrysia</taxon>
        <taxon>Tineoidea</taxon>
        <taxon>Psychidae</taxon>
        <taxon>Oiketicinae</taxon>
        <taxon>Eumeta</taxon>
    </lineage>
</organism>
<reference evidence="3 4" key="1">
    <citation type="journal article" date="2019" name="Commun. Biol.">
        <title>The bagworm genome reveals a unique fibroin gene that provides high tensile strength.</title>
        <authorList>
            <person name="Kono N."/>
            <person name="Nakamura H."/>
            <person name="Ohtoshi R."/>
            <person name="Tomita M."/>
            <person name="Numata K."/>
            <person name="Arakawa K."/>
        </authorList>
    </citation>
    <scope>NUCLEOTIDE SEQUENCE [LARGE SCALE GENOMIC DNA]</scope>
</reference>